<evidence type="ECO:0000313" key="2">
    <source>
        <dbReference type="EMBL" id="RCN49185.1"/>
    </source>
</evidence>
<dbReference type="EMBL" id="JOJR01000037">
    <property type="protein sequence ID" value="RCN49185.1"/>
    <property type="molecule type" value="Genomic_DNA"/>
</dbReference>
<comment type="caution">
    <text evidence="2">The sequence shown here is derived from an EMBL/GenBank/DDBJ whole genome shotgun (WGS) entry which is preliminary data.</text>
</comment>
<dbReference type="STRING" id="29170.A0A368H1N0"/>
<dbReference type="OrthoDB" id="5877564at2759"/>
<organism evidence="2 3">
    <name type="scientific">Ancylostoma caninum</name>
    <name type="common">Dog hookworm</name>
    <dbReference type="NCBI Taxonomy" id="29170"/>
    <lineage>
        <taxon>Eukaryota</taxon>
        <taxon>Metazoa</taxon>
        <taxon>Ecdysozoa</taxon>
        <taxon>Nematoda</taxon>
        <taxon>Chromadorea</taxon>
        <taxon>Rhabditida</taxon>
        <taxon>Rhabditina</taxon>
        <taxon>Rhabditomorpha</taxon>
        <taxon>Strongyloidea</taxon>
        <taxon>Ancylostomatidae</taxon>
        <taxon>Ancylostomatinae</taxon>
        <taxon>Ancylostoma</taxon>
    </lineage>
</organism>
<evidence type="ECO:0000256" key="1">
    <source>
        <dbReference type="SAM" id="MobiDB-lite"/>
    </source>
</evidence>
<sequence>LGSVGSDASSSQGYNPLVHQRGLFGRHPRLLRPIRISPIRPRSSLSGPDRRHRIALMRARQTQPPSQSISSQTADSQPRDLSFRSSLRSYPSGSSSRGMPSSGSRRLGRSSGFENFSGRGRVLGRRSPSFRSVRSIPPAHWRRANTPAGRCGRNDANARMSRNVPTDSTTPEPATTTANSSTTTTRPGLTSTLGETPTGPTTSGSRFGRRIRPGDGYLSGGPGSSSRSGLGSGEMLARRLPSSRFGLPPAPEGWSERVRRRMSQEAESAERQHHMLTTAHASLVRSIPVAGPKKSSGERLLPVEDSSTKTARPPRRSLRKPRPSQDPRPSYYGPLGKPKRINK</sequence>
<accession>A0A368H1N0</accession>
<evidence type="ECO:0000313" key="3">
    <source>
        <dbReference type="Proteomes" id="UP000252519"/>
    </source>
</evidence>
<gene>
    <name evidence="2" type="ORF">ANCCAN_04758</name>
</gene>
<feature type="region of interest" description="Disordered" evidence="1">
    <location>
        <begin position="58"/>
        <end position="343"/>
    </location>
</feature>
<proteinExistence type="predicted"/>
<feature type="compositionally biased region" description="Polar residues" evidence="1">
    <location>
        <begin position="1"/>
        <end position="14"/>
    </location>
</feature>
<feature type="compositionally biased region" description="Basic residues" evidence="1">
    <location>
        <begin position="312"/>
        <end position="322"/>
    </location>
</feature>
<feature type="compositionally biased region" description="Low complexity" evidence="1">
    <location>
        <begin position="61"/>
        <end position="73"/>
    </location>
</feature>
<feature type="region of interest" description="Disordered" evidence="1">
    <location>
        <begin position="1"/>
        <end position="23"/>
    </location>
</feature>
<protein>
    <submittedName>
        <fullName evidence="2">Uncharacterized protein</fullName>
    </submittedName>
</protein>
<feature type="non-terminal residue" evidence="2">
    <location>
        <position position="1"/>
    </location>
</feature>
<feature type="compositionally biased region" description="Low complexity" evidence="1">
    <location>
        <begin position="83"/>
        <end position="113"/>
    </location>
</feature>
<feature type="compositionally biased region" description="Basic and acidic residues" evidence="1">
    <location>
        <begin position="254"/>
        <end position="273"/>
    </location>
</feature>
<dbReference type="Proteomes" id="UP000252519">
    <property type="component" value="Unassembled WGS sequence"/>
</dbReference>
<dbReference type="AlphaFoldDB" id="A0A368H1N0"/>
<keyword evidence="3" id="KW-1185">Reference proteome</keyword>
<reference evidence="2 3" key="1">
    <citation type="submission" date="2014-10" db="EMBL/GenBank/DDBJ databases">
        <title>Draft genome of the hookworm Ancylostoma caninum.</title>
        <authorList>
            <person name="Mitreva M."/>
        </authorList>
    </citation>
    <scope>NUCLEOTIDE SEQUENCE [LARGE SCALE GENOMIC DNA]</scope>
    <source>
        <strain evidence="2 3">Baltimore</strain>
    </source>
</reference>
<name>A0A368H1N0_ANCCA</name>
<feature type="compositionally biased region" description="Low complexity" evidence="1">
    <location>
        <begin position="165"/>
        <end position="205"/>
    </location>
</feature>